<dbReference type="SUPFAM" id="SSF48452">
    <property type="entry name" value="TPR-like"/>
    <property type="match status" value="1"/>
</dbReference>
<reference evidence="3 4" key="1">
    <citation type="submission" date="2020-04" db="EMBL/GenBank/DDBJ databases">
        <title>Thalassotalea sp. M1531, isolated from the surface of marine red alga.</title>
        <authorList>
            <person name="Pang L."/>
            <person name="Lu D.-C."/>
        </authorList>
    </citation>
    <scope>NUCLEOTIDE SEQUENCE [LARGE SCALE GENOMIC DNA]</scope>
    <source>
        <strain evidence="3 4">M1531</strain>
    </source>
</reference>
<evidence type="ECO:0000313" key="4">
    <source>
        <dbReference type="Proteomes" id="UP000568664"/>
    </source>
</evidence>
<accession>A0A7Y0Q9G2</accession>
<dbReference type="Gene3D" id="1.25.40.10">
    <property type="entry name" value="Tetratricopeptide repeat domain"/>
    <property type="match status" value="1"/>
</dbReference>
<dbReference type="RefSeq" id="WP_169076493.1">
    <property type="nucleotide sequence ID" value="NZ_JABBXH010000006.1"/>
</dbReference>
<comment type="caution">
    <text evidence="3">The sequence shown here is derived from an EMBL/GenBank/DDBJ whole genome shotgun (WGS) entry which is preliminary data.</text>
</comment>
<sequence length="543" mass="62655">MAVSDYRDKRFLIIDSLKPSRDLLKQFAFNLAPEVVEATGYAKDIVLRCSENHYDVLLLGYDLGESQKNGQQLLEELRTNGLVNRQSVIILITAENSQAMVLAALEHKPDDYLTKPYRLRDLFERLDRCYKKKRHMNDIYKALDEHQTLHAIALCDEAIKKNTPYKTECFGIKSRQLFEQNKFDQAADIYRRFEPQKNCQWASIGLGKIALKQEKYPEAISYFSNLIDRYPLYLSSYDWLATSYEATKQPQKAQDTLERAIEISPLSVKRIERYAQLCFTNGHYEKATQAFDQNYHLSSNSIHHKPENAFKFSESLNQLAPELSDYQLKMKKNRVMNALSETAKSFGRMDIRLQTQLHSVRLMRKTNDEFDAKRLLKSSESLINKVVDELPPDSSIAIADLLIKLDRRQSASPILAKVAEKYGDELHLMTKIDKLVDEDLKTEELRHAQSALDEAANSYHKQNYQDACKRLSDAHKAYPRHIGIKLNLIQALIALFKQSNNQLQLRKSGELLGSLTGLSTTHAAYQRYKKLEQEYKQLKANTS</sequence>
<keyword evidence="4" id="KW-1185">Reference proteome</keyword>
<dbReference type="Gene3D" id="3.40.50.2300">
    <property type="match status" value="1"/>
</dbReference>
<dbReference type="GO" id="GO:0000160">
    <property type="term" value="P:phosphorelay signal transduction system"/>
    <property type="evidence" value="ECO:0007669"/>
    <property type="project" value="InterPro"/>
</dbReference>
<evidence type="ECO:0000256" key="1">
    <source>
        <dbReference type="PROSITE-ProRule" id="PRU00169"/>
    </source>
</evidence>
<dbReference type="Pfam" id="PF13181">
    <property type="entry name" value="TPR_8"/>
    <property type="match status" value="1"/>
</dbReference>
<dbReference type="PROSITE" id="PS50110">
    <property type="entry name" value="RESPONSE_REGULATORY"/>
    <property type="match status" value="1"/>
</dbReference>
<dbReference type="SMART" id="SM00448">
    <property type="entry name" value="REC"/>
    <property type="match status" value="1"/>
</dbReference>
<dbReference type="InterPro" id="IPR011990">
    <property type="entry name" value="TPR-like_helical_dom_sf"/>
</dbReference>
<dbReference type="InterPro" id="IPR001789">
    <property type="entry name" value="Sig_transdc_resp-reg_receiver"/>
</dbReference>
<dbReference type="EMBL" id="JABBXH010000006">
    <property type="protein sequence ID" value="NMP33185.1"/>
    <property type="molecule type" value="Genomic_DNA"/>
</dbReference>
<feature type="domain" description="Response regulatory" evidence="2">
    <location>
        <begin position="10"/>
        <end position="130"/>
    </location>
</feature>
<dbReference type="Proteomes" id="UP000568664">
    <property type="component" value="Unassembled WGS sequence"/>
</dbReference>
<proteinExistence type="predicted"/>
<organism evidence="3 4">
    <name type="scientific">Thalassotalea algicola</name>
    <dbReference type="NCBI Taxonomy" id="2716224"/>
    <lineage>
        <taxon>Bacteria</taxon>
        <taxon>Pseudomonadati</taxon>
        <taxon>Pseudomonadota</taxon>
        <taxon>Gammaproteobacteria</taxon>
        <taxon>Alteromonadales</taxon>
        <taxon>Colwelliaceae</taxon>
        <taxon>Thalassotalea</taxon>
    </lineage>
</organism>
<name>A0A7Y0Q9G2_9GAMM</name>
<dbReference type="Pfam" id="PF13174">
    <property type="entry name" value="TPR_6"/>
    <property type="match status" value="1"/>
</dbReference>
<dbReference type="Pfam" id="PF00072">
    <property type="entry name" value="Response_reg"/>
    <property type="match status" value="1"/>
</dbReference>
<protein>
    <submittedName>
        <fullName evidence="3">Response regulator</fullName>
    </submittedName>
</protein>
<comment type="caution">
    <text evidence="1">Lacks conserved residue(s) required for the propagation of feature annotation.</text>
</comment>
<gene>
    <name evidence="3" type="ORF">HII17_16620</name>
</gene>
<dbReference type="SUPFAM" id="SSF52172">
    <property type="entry name" value="CheY-like"/>
    <property type="match status" value="1"/>
</dbReference>
<evidence type="ECO:0000259" key="2">
    <source>
        <dbReference type="PROSITE" id="PS50110"/>
    </source>
</evidence>
<dbReference type="InterPro" id="IPR011006">
    <property type="entry name" value="CheY-like_superfamily"/>
</dbReference>
<evidence type="ECO:0000313" key="3">
    <source>
        <dbReference type="EMBL" id="NMP33185.1"/>
    </source>
</evidence>
<dbReference type="InterPro" id="IPR019734">
    <property type="entry name" value="TPR_rpt"/>
</dbReference>
<dbReference type="AlphaFoldDB" id="A0A7Y0Q9G2"/>